<keyword evidence="3" id="KW-1185">Reference proteome</keyword>
<dbReference type="AlphaFoldDB" id="C6XIN4"/>
<reference evidence="3" key="1">
    <citation type="journal article" date="2011" name="J. Bacteriol.">
        <title>Genome sequences of eight morphologically diverse alphaproteobacteria.</title>
        <authorList>
            <consortium name="US DOE Joint Genome Institute"/>
            <person name="Brown P.J."/>
            <person name="Kysela D.T."/>
            <person name="Buechlein A."/>
            <person name="Hemmerich C."/>
            <person name="Brun Y.V."/>
        </authorList>
    </citation>
    <scope>NUCLEOTIDE SEQUENCE [LARGE SCALE GENOMIC DNA]</scope>
    <source>
        <strain evidence="3">ATCC 49814 / DSM 5838 / IFAM 1418</strain>
    </source>
</reference>
<dbReference type="CDD" id="cd01948">
    <property type="entry name" value="EAL"/>
    <property type="match status" value="1"/>
</dbReference>
<evidence type="ECO:0000313" key="3">
    <source>
        <dbReference type="Proteomes" id="UP000002745"/>
    </source>
</evidence>
<dbReference type="GO" id="GO:0071111">
    <property type="term" value="F:cyclic-guanylate-specific phosphodiesterase activity"/>
    <property type="evidence" value="ECO:0007669"/>
    <property type="project" value="InterPro"/>
</dbReference>
<evidence type="ECO:0000259" key="1">
    <source>
        <dbReference type="PROSITE" id="PS50883"/>
    </source>
</evidence>
<gene>
    <name evidence="2" type="ordered locus">Hbal_1287</name>
</gene>
<dbReference type="PANTHER" id="PTHR33121:SF70">
    <property type="entry name" value="SIGNALING PROTEIN YKOW"/>
    <property type="match status" value="1"/>
</dbReference>
<feature type="domain" description="EAL" evidence="1">
    <location>
        <begin position="124"/>
        <end position="371"/>
    </location>
</feature>
<dbReference type="Proteomes" id="UP000002745">
    <property type="component" value="Chromosome"/>
</dbReference>
<proteinExistence type="predicted"/>
<organism evidence="2 3">
    <name type="scientific">Hirschia baltica (strain ATCC 49814 / DSM 5838 / IFAM 1418)</name>
    <dbReference type="NCBI Taxonomy" id="582402"/>
    <lineage>
        <taxon>Bacteria</taxon>
        <taxon>Pseudomonadati</taxon>
        <taxon>Pseudomonadota</taxon>
        <taxon>Alphaproteobacteria</taxon>
        <taxon>Hyphomonadales</taxon>
        <taxon>Hyphomonadaceae</taxon>
        <taxon>Hirschia</taxon>
    </lineage>
</organism>
<protein>
    <submittedName>
        <fullName evidence="2">Diguanylate phosphodiesterase</fullName>
    </submittedName>
</protein>
<dbReference type="SUPFAM" id="SSF141868">
    <property type="entry name" value="EAL domain-like"/>
    <property type="match status" value="1"/>
</dbReference>
<dbReference type="STRING" id="582402.Hbal_1287"/>
<dbReference type="PROSITE" id="PS50883">
    <property type="entry name" value="EAL"/>
    <property type="match status" value="1"/>
</dbReference>
<dbReference type="SMART" id="SM00052">
    <property type="entry name" value="EAL"/>
    <property type="match status" value="1"/>
</dbReference>
<dbReference type="Gene3D" id="3.20.20.450">
    <property type="entry name" value="EAL domain"/>
    <property type="match status" value="1"/>
</dbReference>
<name>C6XIN4_HIRBI</name>
<dbReference type="HOGENOM" id="CLU_739209_0_0_5"/>
<dbReference type="KEGG" id="hba:Hbal_1287"/>
<dbReference type="Pfam" id="PF00563">
    <property type="entry name" value="EAL"/>
    <property type="match status" value="1"/>
</dbReference>
<dbReference type="eggNOG" id="COG2200">
    <property type="taxonomic scope" value="Bacteria"/>
</dbReference>
<dbReference type="InterPro" id="IPR050706">
    <property type="entry name" value="Cyclic-di-GMP_PDE-like"/>
</dbReference>
<dbReference type="RefSeq" id="WP_015827129.1">
    <property type="nucleotide sequence ID" value="NC_012982.1"/>
</dbReference>
<dbReference type="InterPro" id="IPR001633">
    <property type="entry name" value="EAL_dom"/>
</dbReference>
<dbReference type="EMBL" id="CP001678">
    <property type="protein sequence ID" value="ACT58979.1"/>
    <property type="molecule type" value="Genomic_DNA"/>
</dbReference>
<accession>C6XIN4</accession>
<dbReference type="OrthoDB" id="23692at2"/>
<sequence length="374" mass="41514">MQSTIKTTNRKDIIANSANDLFLEADANGTIIFAEGDGHLLNTVDVRMLVLSNLFQLINVPDLSQLQACFATLSPGDRATFDDMSFAPSGRRITVQRCQNNQAIYRLAFADLTCHTIMKDQQIDEHLVRAFRSAIASPELKAARQPIVCTQTGQLRHYEILARFPFEGSPYPMIVAAERRGIISELDCIMLDAACQRMSHPTGHNLKLAVNISGQSIQKTDIAAELNRIVQAYEFDKRQLILEITESSEMHDIDTAANAVELLKRSNVKIVLDDFGAGAASFGYLRALNVDGVKFDGCFLNGQVSNERNTALMRAISSMCRELGMSVVGERVENEFDRQTLLNAGVMLAQGFHFGRPEIDPTFFANRKHKQQAA</sequence>
<evidence type="ECO:0000313" key="2">
    <source>
        <dbReference type="EMBL" id="ACT58979.1"/>
    </source>
</evidence>
<dbReference type="InterPro" id="IPR035919">
    <property type="entry name" value="EAL_sf"/>
</dbReference>
<dbReference type="PANTHER" id="PTHR33121">
    <property type="entry name" value="CYCLIC DI-GMP PHOSPHODIESTERASE PDEF"/>
    <property type="match status" value="1"/>
</dbReference>